<dbReference type="InterPro" id="IPR000425">
    <property type="entry name" value="MIP"/>
</dbReference>
<evidence type="ECO:0000256" key="2">
    <source>
        <dbReference type="ARBA" id="ARBA00006175"/>
    </source>
</evidence>
<keyword evidence="5" id="KW-0472">Membrane</keyword>
<organism evidence="6">
    <name type="scientific">Cyprinus carpio</name>
    <name type="common">Common carp</name>
    <dbReference type="NCBI Taxonomy" id="7962"/>
    <lineage>
        <taxon>Eukaryota</taxon>
        <taxon>Metazoa</taxon>
        <taxon>Chordata</taxon>
        <taxon>Craniata</taxon>
        <taxon>Vertebrata</taxon>
        <taxon>Euteleostomi</taxon>
        <taxon>Actinopterygii</taxon>
        <taxon>Neopterygii</taxon>
        <taxon>Teleostei</taxon>
        <taxon>Ostariophysi</taxon>
        <taxon>Cypriniformes</taxon>
        <taxon>Cyprinidae</taxon>
        <taxon>Cyprininae</taxon>
        <taxon>Cyprinus</taxon>
    </lineage>
</organism>
<evidence type="ECO:0000256" key="1">
    <source>
        <dbReference type="ARBA" id="ARBA00004141"/>
    </source>
</evidence>
<evidence type="ECO:0000256" key="4">
    <source>
        <dbReference type="ARBA" id="ARBA00022989"/>
    </source>
</evidence>
<keyword evidence="4" id="KW-1133">Transmembrane helix</keyword>
<dbReference type="EMBL" id="LC177761">
    <property type="protein sequence ID" value="BAV57411.1"/>
    <property type="molecule type" value="mRNA"/>
</dbReference>
<protein>
    <submittedName>
        <fullName evidence="6">Aquaporin 15-2</fullName>
    </submittedName>
</protein>
<proteinExistence type="evidence at transcript level"/>
<dbReference type="PANTHER" id="PTHR19139">
    <property type="entry name" value="AQUAPORIN TRANSPORTER"/>
    <property type="match status" value="1"/>
</dbReference>
<dbReference type="GO" id="GO:0008519">
    <property type="term" value="F:ammonium channel activity"/>
    <property type="evidence" value="ECO:0007669"/>
    <property type="project" value="TreeGrafter"/>
</dbReference>
<dbReference type="GO" id="GO:0035379">
    <property type="term" value="F:carbon dioxide transmembrane transporter activity"/>
    <property type="evidence" value="ECO:0007669"/>
    <property type="project" value="TreeGrafter"/>
</dbReference>
<evidence type="ECO:0000256" key="5">
    <source>
        <dbReference type="ARBA" id="ARBA00023136"/>
    </source>
</evidence>
<dbReference type="GO" id="GO:0003097">
    <property type="term" value="P:renal water transport"/>
    <property type="evidence" value="ECO:0007669"/>
    <property type="project" value="TreeGrafter"/>
</dbReference>
<sequence length="154" mass="17460">MGIKSKRERKEEKIVCQVAPGVYLYQALLVEMAVTFQLVLCVQAASQPKSVFSSVAPAVICLSVTHGHIMAVYWVGLCSGFLLAWLLHDLVLHPRWRLVDRMCTGWDFVLAFFLPGYCMTWCSILVGDWLTECKEAFLKDLSKQFRGSENHMEA</sequence>
<dbReference type="Gene3D" id="1.20.1080.10">
    <property type="entry name" value="Glycerol uptake facilitator protein"/>
    <property type="match status" value="1"/>
</dbReference>
<accession>A0A1B4ZD99</accession>
<dbReference type="AlphaFoldDB" id="A0A1B4ZD99"/>
<evidence type="ECO:0000256" key="3">
    <source>
        <dbReference type="ARBA" id="ARBA00022692"/>
    </source>
</evidence>
<evidence type="ECO:0000313" key="6">
    <source>
        <dbReference type="EMBL" id="BAV57411.1"/>
    </source>
</evidence>
<comment type="subcellular location">
    <subcellularLocation>
        <location evidence="1">Membrane</location>
        <topology evidence="1">Multi-pass membrane protein</topology>
    </subcellularLocation>
</comment>
<dbReference type="SUPFAM" id="SSF81338">
    <property type="entry name" value="Aquaporin-like"/>
    <property type="match status" value="1"/>
</dbReference>
<gene>
    <name evidence="6" type="primary">AQP15-2</name>
</gene>
<keyword evidence="3" id="KW-0812">Transmembrane</keyword>
<dbReference type="GO" id="GO:0015168">
    <property type="term" value="F:glycerol transmembrane transporter activity"/>
    <property type="evidence" value="ECO:0007669"/>
    <property type="project" value="TreeGrafter"/>
</dbReference>
<dbReference type="GO" id="GO:0006972">
    <property type="term" value="P:hyperosmotic response"/>
    <property type="evidence" value="ECO:0007669"/>
    <property type="project" value="TreeGrafter"/>
</dbReference>
<reference evidence="6" key="1">
    <citation type="submission" date="2016-08" db="EMBL/GenBank/DDBJ databases">
        <title>Genome wide identification, phylogeny, and expression of aquaporin genes in common carp.</title>
        <authorList>
            <person name="Dong C."/>
        </authorList>
    </citation>
    <scope>NUCLEOTIDE SEQUENCE</scope>
</reference>
<dbReference type="InterPro" id="IPR034294">
    <property type="entry name" value="Aquaporin_transptr"/>
</dbReference>
<dbReference type="PANTHER" id="PTHR19139:SF161">
    <property type="entry name" value="AQUAPORIN-1"/>
    <property type="match status" value="1"/>
</dbReference>
<name>A0A1B4ZD99_CYPCA</name>
<dbReference type="InterPro" id="IPR023271">
    <property type="entry name" value="Aquaporin-like"/>
</dbReference>
<comment type="similarity">
    <text evidence="2">Belongs to the MIP/aquaporin (TC 1.A.8) family.</text>
</comment>
<dbReference type="GO" id="GO:0016020">
    <property type="term" value="C:membrane"/>
    <property type="evidence" value="ECO:0007669"/>
    <property type="project" value="UniProtKB-SubCell"/>
</dbReference>
<dbReference type="Pfam" id="PF00230">
    <property type="entry name" value="MIP"/>
    <property type="match status" value="1"/>
</dbReference>
<dbReference type="GO" id="GO:0015250">
    <property type="term" value="F:water channel activity"/>
    <property type="evidence" value="ECO:0007669"/>
    <property type="project" value="TreeGrafter"/>
</dbReference>